<dbReference type="GO" id="GO:0000976">
    <property type="term" value="F:transcription cis-regulatory region binding"/>
    <property type="evidence" value="ECO:0007669"/>
    <property type="project" value="TreeGrafter"/>
</dbReference>
<dbReference type="PRINTS" id="PR00455">
    <property type="entry name" value="HTHTETR"/>
</dbReference>
<dbReference type="GO" id="GO:0003700">
    <property type="term" value="F:DNA-binding transcription factor activity"/>
    <property type="evidence" value="ECO:0007669"/>
    <property type="project" value="TreeGrafter"/>
</dbReference>
<keyword evidence="1" id="KW-0805">Transcription regulation</keyword>
<dbReference type="SUPFAM" id="SSF48498">
    <property type="entry name" value="Tetracyclin repressor-like, C-terminal domain"/>
    <property type="match status" value="1"/>
</dbReference>
<evidence type="ECO:0000256" key="5">
    <source>
        <dbReference type="SAM" id="MobiDB-lite"/>
    </source>
</evidence>
<keyword evidence="2 4" id="KW-0238">DNA-binding</keyword>
<evidence type="ECO:0000256" key="3">
    <source>
        <dbReference type="ARBA" id="ARBA00023163"/>
    </source>
</evidence>
<dbReference type="RefSeq" id="WP_090681788.1">
    <property type="nucleotide sequence ID" value="NZ_CADERL010000003.1"/>
</dbReference>
<feature type="domain" description="HTH tetR-type" evidence="6">
    <location>
        <begin position="20"/>
        <end position="80"/>
    </location>
</feature>
<dbReference type="InterPro" id="IPR009057">
    <property type="entry name" value="Homeodomain-like_sf"/>
</dbReference>
<evidence type="ECO:0000256" key="2">
    <source>
        <dbReference type="ARBA" id="ARBA00023125"/>
    </source>
</evidence>
<dbReference type="Gene3D" id="1.10.357.10">
    <property type="entry name" value="Tetracycline Repressor, domain 2"/>
    <property type="match status" value="1"/>
</dbReference>
<dbReference type="Proteomes" id="UP000199706">
    <property type="component" value="Unassembled WGS sequence"/>
</dbReference>
<dbReference type="PROSITE" id="PS50977">
    <property type="entry name" value="HTH_TETR_2"/>
    <property type="match status" value="1"/>
</dbReference>
<dbReference type="PANTHER" id="PTHR30055:SF234">
    <property type="entry name" value="HTH-TYPE TRANSCRIPTIONAL REGULATOR BETI"/>
    <property type="match status" value="1"/>
</dbReference>
<evidence type="ECO:0000313" key="7">
    <source>
        <dbReference type="EMBL" id="SDF98026.1"/>
    </source>
</evidence>
<sequence>MSPKRTPTKPLGRRPAVEDFDVREHLLDTATRLFSEHGIAATTVAQIATEAGVTSALVHYYFTNREKLLDAVVDERLAPAAEFVWRPVTEGAATDPFALVHEFVARLFEVTDRMPWLPPLWLREIVNEGGLLRERMMQRIPLDNIRQFGSRVAHAQLDGAVNGELEATLLFNSILALVMLPLATSKLWQSVRGLPAIGRDGLRRHVTALLIGGMQPVLRAAPALAQAQAQEQREPSPDHDQGKRSDGKGAPRTRGPHEATRSKS</sequence>
<dbReference type="PANTHER" id="PTHR30055">
    <property type="entry name" value="HTH-TYPE TRANSCRIPTIONAL REGULATOR RUTR"/>
    <property type="match status" value="1"/>
</dbReference>
<dbReference type="SUPFAM" id="SSF46689">
    <property type="entry name" value="Homeodomain-like"/>
    <property type="match status" value="1"/>
</dbReference>
<evidence type="ECO:0000313" key="8">
    <source>
        <dbReference type="Proteomes" id="UP000199706"/>
    </source>
</evidence>
<evidence type="ECO:0000256" key="1">
    <source>
        <dbReference type="ARBA" id="ARBA00023015"/>
    </source>
</evidence>
<dbReference type="AlphaFoldDB" id="A0A1G7QHR9"/>
<accession>A0A1G7QHR9</accession>
<proteinExistence type="predicted"/>
<dbReference type="InterPro" id="IPR001647">
    <property type="entry name" value="HTH_TetR"/>
</dbReference>
<dbReference type="OrthoDB" id="8961953at2"/>
<feature type="DNA-binding region" description="H-T-H motif" evidence="4">
    <location>
        <begin position="43"/>
        <end position="62"/>
    </location>
</feature>
<organism evidence="7 8">
    <name type="scientific">Paraburkholderia phenazinium</name>
    <dbReference type="NCBI Taxonomy" id="60549"/>
    <lineage>
        <taxon>Bacteria</taxon>
        <taxon>Pseudomonadati</taxon>
        <taxon>Pseudomonadota</taxon>
        <taxon>Betaproteobacteria</taxon>
        <taxon>Burkholderiales</taxon>
        <taxon>Burkholderiaceae</taxon>
        <taxon>Paraburkholderia</taxon>
    </lineage>
</organism>
<feature type="region of interest" description="Disordered" evidence="5">
    <location>
        <begin position="222"/>
        <end position="264"/>
    </location>
</feature>
<gene>
    <name evidence="7" type="ORF">SAMN05216466_101769</name>
</gene>
<feature type="compositionally biased region" description="Basic and acidic residues" evidence="5">
    <location>
        <begin position="231"/>
        <end position="264"/>
    </location>
</feature>
<evidence type="ECO:0000259" key="6">
    <source>
        <dbReference type="PROSITE" id="PS50977"/>
    </source>
</evidence>
<reference evidence="7 8" key="1">
    <citation type="submission" date="2016-10" db="EMBL/GenBank/DDBJ databases">
        <authorList>
            <person name="de Groot N.N."/>
        </authorList>
    </citation>
    <scope>NUCLEOTIDE SEQUENCE [LARGE SCALE GENOMIC DNA]</scope>
    <source>
        <strain evidence="7 8">LMG 2247</strain>
    </source>
</reference>
<evidence type="ECO:0000256" key="4">
    <source>
        <dbReference type="PROSITE-ProRule" id="PRU00335"/>
    </source>
</evidence>
<keyword evidence="3" id="KW-0804">Transcription</keyword>
<dbReference type="InterPro" id="IPR050109">
    <property type="entry name" value="HTH-type_TetR-like_transc_reg"/>
</dbReference>
<dbReference type="EMBL" id="FNCJ01000001">
    <property type="protein sequence ID" value="SDF98026.1"/>
    <property type="molecule type" value="Genomic_DNA"/>
</dbReference>
<protein>
    <submittedName>
        <fullName evidence="7">DNA-binding transcriptional regulator, AcrR family</fullName>
    </submittedName>
</protein>
<dbReference type="Pfam" id="PF00440">
    <property type="entry name" value="TetR_N"/>
    <property type="match status" value="1"/>
</dbReference>
<dbReference type="InterPro" id="IPR036271">
    <property type="entry name" value="Tet_transcr_reg_TetR-rel_C_sf"/>
</dbReference>
<name>A0A1G7QHR9_9BURK</name>